<dbReference type="PROSITE" id="PS00867">
    <property type="entry name" value="CPSASE_2"/>
    <property type="match status" value="1"/>
</dbReference>
<dbReference type="InterPro" id="IPR011054">
    <property type="entry name" value="Rudment_hybrid_motif"/>
</dbReference>
<feature type="region of interest" description="Disordered" evidence="7">
    <location>
        <begin position="1"/>
        <end position="34"/>
    </location>
</feature>
<dbReference type="PANTHER" id="PTHR45728">
    <property type="entry name" value="ACETYL-COA CARBOXYLASE, ISOFORM A"/>
    <property type="match status" value="1"/>
</dbReference>
<feature type="domain" description="Biotin carboxylation" evidence="9">
    <location>
        <begin position="60"/>
        <end position="518"/>
    </location>
</feature>
<dbReference type="Pfam" id="PF00289">
    <property type="entry name" value="Biotin_carb_N"/>
    <property type="match status" value="1"/>
</dbReference>
<dbReference type="SUPFAM" id="SSF51246">
    <property type="entry name" value="Rudiment single hybrid motif"/>
    <property type="match status" value="1"/>
</dbReference>
<evidence type="ECO:0000256" key="4">
    <source>
        <dbReference type="ARBA" id="ARBA00022840"/>
    </source>
</evidence>
<keyword evidence="3 6" id="KW-0547">Nucleotide-binding</keyword>
<gene>
    <name evidence="10" type="ORF">Ciccas_001212</name>
</gene>
<evidence type="ECO:0000259" key="9">
    <source>
        <dbReference type="PROSITE" id="PS50979"/>
    </source>
</evidence>
<evidence type="ECO:0000313" key="10">
    <source>
        <dbReference type="EMBL" id="KAL3320099.1"/>
    </source>
</evidence>
<protein>
    <recommendedName>
        <fullName evidence="12">Acetyl-CoA carboxylase</fullName>
    </recommendedName>
</protein>
<dbReference type="Pfam" id="PF02786">
    <property type="entry name" value="CPSase_L_D2"/>
    <property type="match status" value="1"/>
</dbReference>
<dbReference type="SUPFAM" id="SSF56059">
    <property type="entry name" value="Glutathione synthetase ATP-binding domain-like"/>
    <property type="match status" value="1"/>
</dbReference>
<dbReference type="InterPro" id="IPR013815">
    <property type="entry name" value="ATP_grasp_subdomain_1"/>
</dbReference>
<evidence type="ECO:0000259" key="8">
    <source>
        <dbReference type="PROSITE" id="PS50975"/>
    </source>
</evidence>
<dbReference type="PANTHER" id="PTHR45728:SF3">
    <property type="entry name" value="ACETYL-COA CARBOXYLASE"/>
    <property type="match status" value="1"/>
</dbReference>
<dbReference type="InterPro" id="IPR005482">
    <property type="entry name" value="Biotin_COase_C"/>
</dbReference>
<keyword evidence="2" id="KW-0436">Ligase</keyword>
<evidence type="ECO:0008006" key="12">
    <source>
        <dbReference type="Google" id="ProtNLM"/>
    </source>
</evidence>
<comment type="cofactor">
    <cofactor evidence="1">
        <name>biotin</name>
        <dbReference type="ChEBI" id="CHEBI:57586"/>
    </cofactor>
</comment>
<evidence type="ECO:0000256" key="2">
    <source>
        <dbReference type="ARBA" id="ARBA00022598"/>
    </source>
</evidence>
<dbReference type="InterPro" id="IPR016185">
    <property type="entry name" value="PreATP-grasp_dom_sf"/>
</dbReference>
<keyword evidence="11" id="KW-1185">Reference proteome</keyword>
<dbReference type="AlphaFoldDB" id="A0ABD2QKM9"/>
<dbReference type="Gene3D" id="3.30.470.20">
    <property type="entry name" value="ATP-grasp fold, B domain"/>
    <property type="match status" value="1"/>
</dbReference>
<dbReference type="PROSITE" id="PS00866">
    <property type="entry name" value="CPSASE_1"/>
    <property type="match status" value="1"/>
</dbReference>
<evidence type="ECO:0000313" key="11">
    <source>
        <dbReference type="Proteomes" id="UP001626550"/>
    </source>
</evidence>
<feature type="domain" description="ATP-grasp" evidence="8">
    <location>
        <begin position="220"/>
        <end position="412"/>
    </location>
</feature>
<dbReference type="InterPro" id="IPR011761">
    <property type="entry name" value="ATP-grasp"/>
</dbReference>
<dbReference type="Gene3D" id="3.90.1770.10">
    <property type="entry name" value="PreATP-grasp domain"/>
    <property type="match status" value="1"/>
</dbReference>
<feature type="compositionally biased region" description="Basic residues" evidence="7">
    <location>
        <begin position="1"/>
        <end position="10"/>
    </location>
</feature>
<evidence type="ECO:0000256" key="5">
    <source>
        <dbReference type="ARBA" id="ARBA00023267"/>
    </source>
</evidence>
<dbReference type="GO" id="GO:0016874">
    <property type="term" value="F:ligase activity"/>
    <property type="evidence" value="ECO:0007669"/>
    <property type="project" value="UniProtKB-KW"/>
</dbReference>
<sequence>MPNSKKKSTKKATSPVEPVMATMGSPDPKMDSKLTQLPQNSQISVHSFASYVELHNPTRIIKKVLIANNGIAALKFIRSIRKWSYATFKNVNEIKFFCLATPEDIHANAEYIKIADKIITVPGGSNVNNYANVELIIQKAVENQVDAVWAGWGHASENPQLPGSLAKKNIIFLGPSQHAMWSLGDKIAATILAQSVNVPTVPWSGSHLRLDLDHEDQQDEHRENFIAREMFNSACITNAKECAEKCQEIGFPVMIKASEGGGGKGIRKAQNADQAMSLFNQVVNEVPGSPIFLMKCLEHVRHLEVQVLADSYGNAISLFGRDCSVQRRHQKILEEAPCVTAPAHVFEAMEEAAIRMAKLVGYTSAGTVEYLYDPHTEEFFFLELNPRLQVEHPCTEVVADVNLPACQLEIGMGLRLHQIKDIRHLYQIPETSTQDCFDLAHKNRRKTNCHVIAVRITSEDPNEGFRPHPGDVQEINFKSSRSVWGYFSVGSIGGIHEFADSQFGHCFSAADNRELARV</sequence>
<accession>A0ABD2QKM9</accession>
<dbReference type="Gene3D" id="3.30.1490.20">
    <property type="entry name" value="ATP-grasp fold, A domain"/>
    <property type="match status" value="1"/>
</dbReference>
<dbReference type="Gene3D" id="3.40.50.20">
    <property type="match status" value="1"/>
</dbReference>
<name>A0ABD2QKM9_9PLAT</name>
<dbReference type="Proteomes" id="UP001626550">
    <property type="component" value="Unassembled WGS sequence"/>
</dbReference>
<dbReference type="InterPro" id="IPR005479">
    <property type="entry name" value="CPAse_ATP-bd"/>
</dbReference>
<dbReference type="GO" id="GO:0005524">
    <property type="term" value="F:ATP binding"/>
    <property type="evidence" value="ECO:0007669"/>
    <property type="project" value="UniProtKB-UniRule"/>
</dbReference>
<dbReference type="PROSITE" id="PS50979">
    <property type="entry name" value="BC"/>
    <property type="match status" value="1"/>
</dbReference>
<dbReference type="InterPro" id="IPR005481">
    <property type="entry name" value="BC-like_N"/>
</dbReference>
<dbReference type="InterPro" id="IPR011764">
    <property type="entry name" value="Biotin_carboxylation_dom"/>
</dbReference>
<comment type="caution">
    <text evidence="10">The sequence shown here is derived from an EMBL/GenBank/DDBJ whole genome shotgun (WGS) entry which is preliminary data.</text>
</comment>
<dbReference type="InterPro" id="IPR049076">
    <property type="entry name" value="ACCA"/>
</dbReference>
<dbReference type="EMBL" id="JBJKFK010000076">
    <property type="protein sequence ID" value="KAL3320099.1"/>
    <property type="molecule type" value="Genomic_DNA"/>
</dbReference>
<reference evidence="10 11" key="1">
    <citation type="submission" date="2024-11" db="EMBL/GenBank/DDBJ databases">
        <title>Adaptive evolution of stress response genes in parasites aligns with host niche diversity.</title>
        <authorList>
            <person name="Hahn C."/>
            <person name="Resl P."/>
        </authorList>
    </citation>
    <scope>NUCLEOTIDE SEQUENCE [LARGE SCALE GENOMIC DNA]</scope>
    <source>
        <strain evidence="10">EGGRZ-B1_66</strain>
        <tissue evidence="10">Body</tissue>
    </source>
</reference>
<evidence type="ECO:0000256" key="1">
    <source>
        <dbReference type="ARBA" id="ARBA00001953"/>
    </source>
</evidence>
<dbReference type="Pfam" id="PF02785">
    <property type="entry name" value="Biotin_carb_C"/>
    <property type="match status" value="1"/>
</dbReference>
<proteinExistence type="predicted"/>
<evidence type="ECO:0000256" key="6">
    <source>
        <dbReference type="PROSITE-ProRule" id="PRU00409"/>
    </source>
</evidence>
<dbReference type="FunFam" id="3.40.50.20:FF:000005">
    <property type="entry name" value="acetyl-CoA carboxylase isoform X2"/>
    <property type="match status" value="1"/>
</dbReference>
<evidence type="ECO:0000256" key="7">
    <source>
        <dbReference type="SAM" id="MobiDB-lite"/>
    </source>
</evidence>
<dbReference type="PROSITE" id="PS50975">
    <property type="entry name" value="ATP_GRASP"/>
    <property type="match status" value="1"/>
</dbReference>
<evidence type="ECO:0000256" key="3">
    <source>
        <dbReference type="ARBA" id="ARBA00022741"/>
    </source>
</evidence>
<keyword evidence="4 6" id="KW-0067">ATP-binding</keyword>
<organism evidence="10 11">
    <name type="scientific">Cichlidogyrus casuarinus</name>
    <dbReference type="NCBI Taxonomy" id="1844966"/>
    <lineage>
        <taxon>Eukaryota</taxon>
        <taxon>Metazoa</taxon>
        <taxon>Spiralia</taxon>
        <taxon>Lophotrochozoa</taxon>
        <taxon>Platyhelminthes</taxon>
        <taxon>Monogenea</taxon>
        <taxon>Monopisthocotylea</taxon>
        <taxon>Dactylogyridea</taxon>
        <taxon>Ancyrocephalidae</taxon>
        <taxon>Cichlidogyrus</taxon>
    </lineage>
</organism>
<dbReference type="SUPFAM" id="SSF52440">
    <property type="entry name" value="PreATP-grasp domain"/>
    <property type="match status" value="1"/>
</dbReference>
<dbReference type="FunFam" id="3.30.1490.20:FF:000003">
    <property type="entry name" value="acetyl-CoA carboxylase isoform X1"/>
    <property type="match status" value="1"/>
</dbReference>
<keyword evidence="5" id="KW-0092">Biotin</keyword>